<comment type="cofactor">
    <cofactor evidence="8">
        <name>Mg(2+)</name>
        <dbReference type="ChEBI" id="CHEBI:18420"/>
    </cofactor>
    <text evidence="8">Binds 1 Mg(2+) ion per subunit.</text>
</comment>
<comment type="cofactor">
    <cofactor evidence="2">
        <name>Co(2+)</name>
        <dbReference type="ChEBI" id="CHEBI:48828"/>
    </cofactor>
</comment>
<dbReference type="eggNOG" id="COG0337">
    <property type="taxonomic scope" value="Bacteria"/>
</dbReference>
<keyword evidence="5" id="KW-0520">NAD</keyword>
<keyword evidence="4 8" id="KW-0479">Metal-binding</keyword>
<dbReference type="GO" id="GO:0008652">
    <property type="term" value="P:amino acid biosynthetic process"/>
    <property type="evidence" value="ECO:0007669"/>
    <property type="project" value="UniProtKB-KW"/>
</dbReference>
<keyword evidence="8" id="KW-0547">Nucleotide-binding</keyword>
<dbReference type="SUPFAM" id="SSF52540">
    <property type="entry name" value="P-loop containing nucleoside triphosphate hydrolases"/>
    <property type="match status" value="1"/>
</dbReference>
<feature type="domain" description="3-dehydroquinate synthase N-terminal" evidence="9">
    <location>
        <begin position="231"/>
        <end position="343"/>
    </location>
</feature>
<dbReference type="AlphaFoldDB" id="A0A081C9H3"/>
<feature type="binding site" evidence="8">
    <location>
        <position position="36"/>
    </location>
    <ligand>
        <name>substrate</name>
    </ligand>
</feature>
<keyword evidence="7" id="KW-0511">Multifunctional enzyme</keyword>
<keyword evidence="8" id="KW-0057">Aromatic amino acid biosynthesis</keyword>
<dbReference type="InterPro" id="IPR016037">
    <property type="entry name" value="DHQ_synth_AroB"/>
</dbReference>
<dbReference type="PRINTS" id="PR01100">
    <property type="entry name" value="SHIKIMTKNASE"/>
</dbReference>
<dbReference type="Pfam" id="PF01761">
    <property type="entry name" value="DHQ_synthase"/>
    <property type="match status" value="1"/>
</dbReference>
<dbReference type="NCBIfam" id="TIGR01357">
    <property type="entry name" value="aroB"/>
    <property type="match status" value="1"/>
</dbReference>
<evidence type="ECO:0000256" key="6">
    <source>
        <dbReference type="ARBA" id="ARBA00023239"/>
    </source>
</evidence>
<dbReference type="InterPro" id="IPR050071">
    <property type="entry name" value="Dehydroquinate_synthase"/>
</dbReference>
<feature type="binding site" evidence="8">
    <location>
        <begin position="14"/>
        <end position="19"/>
    </location>
    <ligand>
        <name>ATP</name>
        <dbReference type="ChEBI" id="CHEBI:30616"/>
    </ligand>
</feature>
<dbReference type="UniPathway" id="UPA00053">
    <property type="reaction ID" value="UER00088"/>
</dbReference>
<proteinExistence type="inferred from homology"/>
<evidence type="ECO:0000313" key="12">
    <source>
        <dbReference type="Proteomes" id="UP000030661"/>
    </source>
</evidence>
<dbReference type="EMBL" id="DF820477">
    <property type="protein sequence ID" value="GAK61228.1"/>
    <property type="molecule type" value="Genomic_DNA"/>
</dbReference>
<gene>
    <name evidence="8" type="primary">aroK</name>
    <name evidence="11" type="ORF">U27_01127</name>
</gene>
<dbReference type="Gene3D" id="3.40.50.1970">
    <property type="match status" value="1"/>
</dbReference>
<dbReference type="PANTHER" id="PTHR43622:SF1">
    <property type="entry name" value="3-DEHYDROQUINATE SYNTHASE"/>
    <property type="match status" value="1"/>
</dbReference>
<feature type="binding site" evidence="8">
    <location>
        <position position="18"/>
    </location>
    <ligand>
        <name>Mg(2+)</name>
        <dbReference type="ChEBI" id="CHEBI:18420"/>
    </ligand>
</feature>
<keyword evidence="3 8" id="KW-0963">Cytoplasm</keyword>
<dbReference type="PANTHER" id="PTHR43622">
    <property type="entry name" value="3-DEHYDROQUINATE SYNTHASE"/>
    <property type="match status" value="1"/>
</dbReference>
<dbReference type="InterPro" id="IPR030960">
    <property type="entry name" value="DHQS/DOIS_N"/>
</dbReference>
<comment type="similarity">
    <text evidence="8">Belongs to the shikimate kinase family.</text>
</comment>
<keyword evidence="8 11" id="KW-0418">Kinase</keyword>
<dbReference type="EC" id="2.7.1.71" evidence="8"/>
<comment type="catalytic activity">
    <reaction evidence="8">
        <text>shikimate + ATP = 3-phosphoshikimate + ADP + H(+)</text>
        <dbReference type="Rhea" id="RHEA:13121"/>
        <dbReference type="ChEBI" id="CHEBI:15378"/>
        <dbReference type="ChEBI" id="CHEBI:30616"/>
        <dbReference type="ChEBI" id="CHEBI:36208"/>
        <dbReference type="ChEBI" id="CHEBI:145989"/>
        <dbReference type="ChEBI" id="CHEBI:456216"/>
        <dbReference type="EC" id="2.7.1.71"/>
    </reaction>
</comment>
<dbReference type="Pfam" id="PF24621">
    <property type="entry name" value="DHQS_C"/>
    <property type="match status" value="1"/>
</dbReference>
<comment type="cofactor">
    <cofactor evidence="1">
        <name>NAD(+)</name>
        <dbReference type="ChEBI" id="CHEBI:57540"/>
    </cofactor>
</comment>
<dbReference type="STRING" id="1499967.U27_01127"/>
<comment type="subunit">
    <text evidence="8">Monomer.</text>
</comment>
<evidence type="ECO:0000256" key="8">
    <source>
        <dbReference type="HAMAP-Rule" id="MF_00109"/>
    </source>
</evidence>
<dbReference type="HAMAP" id="MF_00109">
    <property type="entry name" value="Shikimate_kinase"/>
    <property type="match status" value="1"/>
</dbReference>
<keyword evidence="12" id="KW-1185">Reference proteome</keyword>
<comment type="function">
    <text evidence="8">Catalyzes the specific phosphorylation of the 3-hydroxyl group of shikimic acid using ATP as a cosubstrate.</text>
</comment>
<feature type="binding site" evidence="8">
    <location>
        <position position="141"/>
    </location>
    <ligand>
        <name>substrate</name>
    </ligand>
</feature>
<dbReference type="Pfam" id="PF01202">
    <property type="entry name" value="SKI"/>
    <property type="match status" value="1"/>
</dbReference>
<evidence type="ECO:0000256" key="4">
    <source>
        <dbReference type="ARBA" id="ARBA00022723"/>
    </source>
</evidence>
<keyword evidence="8" id="KW-0028">Amino-acid biosynthesis</keyword>
<evidence type="ECO:0000259" key="10">
    <source>
        <dbReference type="Pfam" id="PF24621"/>
    </source>
</evidence>
<comment type="caution">
    <text evidence="8">Lacks conserved residue(s) required for the propagation of feature annotation.</text>
</comment>
<dbReference type="CDD" id="cd08195">
    <property type="entry name" value="DHQS"/>
    <property type="match status" value="1"/>
</dbReference>
<evidence type="ECO:0000259" key="9">
    <source>
        <dbReference type="Pfam" id="PF01761"/>
    </source>
</evidence>
<dbReference type="InterPro" id="IPR027417">
    <property type="entry name" value="P-loop_NTPase"/>
</dbReference>
<reference evidence="11" key="1">
    <citation type="journal article" date="2015" name="PeerJ">
        <title>First genomic representation of candidate bacterial phylum KSB3 points to enhanced environmental sensing as a trigger of wastewater bulking.</title>
        <authorList>
            <person name="Sekiguchi Y."/>
            <person name="Ohashi A."/>
            <person name="Parks D.H."/>
            <person name="Yamauchi T."/>
            <person name="Tyson G.W."/>
            <person name="Hugenholtz P."/>
        </authorList>
    </citation>
    <scope>NUCLEOTIDE SEQUENCE [LARGE SCALE GENOMIC DNA]</scope>
</reference>
<dbReference type="GO" id="GO:0009073">
    <property type="term" value="P:aromatic amino acid family biosynthetic process"/>
    <property type="evidence" value="ECO:0007669"/>
    <property type="project" value="UniProtKB-KW"/>
</dbReference>
<keyword evidence="8" id="KW-0460">Magnesium</keyword>
<evidence type="ECO:0000256" key="2">
    <source>
        <dbReference type="ARBA" id="ARBA00001941"/>
    </source>
</evidence>
<comment type="subcellular location">
    <subcellularLocation>
        <location evidence="8">Cytoplasm</location>
    </subcellularLocation>
</comment>
<dbReference type="InterPro" id="IPR031322">
    <property type="entry name" value="Shikimate/glucono_kinase"/>
</dbReference>
<dbReference type="SUPFAM" id="SSF56796">
    <property type="entry name" value="Dehydroquinate synthase-like"/>
    <property type="match status" value="1"/>
</dbReference>
<dbReference type="GO" id="GO:0000287">
    <property type="term" value="F:magnesium ion binding"/>
    <property type="evidence" value="ECO:0007669"/>
    <property type="project" value="UniProtKB-UniRule"/>
</dbReference>
<keyword evidence="8" id="KW-0067">ATP-binding</keyword>
<dbReference type="HOGENOM" id="CLU_001201_5_0_0"/>
<feature type="binding site" evidence="8">
    <location>
        <position position="60"/>
    </location>
    <ligand>
        <name>substrate</name>
    </ligand>
</feature>
<evidence type="ECO:0000256" key="3">
    <source>
        <dbReference type="ARBA" id="ARBA00022490"/>
    </source>
</evidence>
<comment type="pathway">
    <text evidence="8">Metabolic intermediate biosynthesis; chorismate biosynthesis; chorismate from D-erythrose 4-phosphate and phosphoenolpyruvate: step 5/7.</text>
</comment>
<dbReference type="GO" id="GO:0005524">
    <property type="term" value="F:ATP binding"/>
    <property type="evidence" value="ECO:0007669"/>
    <property type="project" value="UniProtKB-UniRule"/>
</dbReference>
<dbReference type="InterPro" id="IPR000623">
    <property type="entry name" value="Shikimate_kinase/TSH1"/>
</dbReference>
<evidence type="ECO:0000256" key="7">
    <source>
        <dbReference type="ARBA" id="ARBA00023268"/>
    </source>
</evidence>
<evidence type="ECO:0000256" key="5">
    <source>
        <dbReference type="ARBA" id="ARBA00023027"/>
    </source>
</evidence>
<dbReference type="GO" id="GO:0005737">
    <property type="term" value="C:cytoplasm"/>
    <property type="evidence" value="ECO:0007669"/>
    <property type="project" value="UniProtKB-SubCell"/>
</dbReference>
<feature type="binding site" evidence="8">
    <location>
        <position position="82"/>
    </location>
    <ligand>
        <name>substrate</name>
    </ligand>
</feature>
<feature type="domain" description="3-dehydroquinate synthase C-terminal" evidence="10">
    <location>
        <begin position="345"/>
        <end position="492"/>
    </location>
</feature>
<evidence type="ECO:0000256" key="1">
    <source>
        <dbReference type="ARBA" id="ARBA00001911"/>
    </source>
</evidence>
<dbReference type="GO" id="GO:0003856">
    <property type="term" value="F:3-dehydroquinate synthase activity"/>
    <property type="evidence" value="ECO:0007669"/>
    <property type="project" value="UniProtKB-UniRule"/>
</dbReference>
<evidence type="ECO:0000313" key="11">
    <source>
        <dbReference type="EMBL" id="GAK61228.1"/>
    </source>
</evidence>
<accession>A0A081C9H3</accession>
<keyword evidence="8" id="KW-0808">Transferase</keyword>
<dbReference type="Proteomes" id="UP000030661">
    <property type="component" value="Unassembled WGS sequence"/>
</dbReference>
<name>A0A081C9H3_VECG1</name>
<dbReference type="CDD" id="cd00464">
    <property type="entry name" value="SK"/>
    <property type="match status" value="1"/>
</dbReference>
<dbReference type="GO" id="GO:0009423">
    <property type="term" value="P:chorismate biosynthetic process"/>
    <property type="evidence" value="ECO:0007669"/>
    <property type="project" value="UniProtKB-UniRule"/>
</dbReference>
<organism evidence="11">
    <name type="scientific">Vecturithrix granuli</name>
    <dbReference type="NCBI Taxonomy" id="1499967"/>
    <lineage>
        <taxon>Bacteria</taxon>
        <taxon>Candidatus Moduliflexota</taxon>
        <taxon>Candidatus Vecturitrichia</taxon>
        <taxon>Candidatus Vecturitrichales</taxon>
        <taxon>Candidatus Vecturitrichaceae</taxon>
        <taxon>Candidatus Vecturithrix</taxon>
    </lineage>
</organism>
<keyword evidence="6" id="KW-0456">Lyase</keyword>
<dbReference type="GO" id="GO:0004765">
    <property type="term" value="F:shikimate kinase activity"/>
    <property type="evidence" value="ECO:0007669"/>
    <property type="project" value="UniProtKB-UniRule"/>
</dbReference>
<dbReference type="Gene3D" id="3.40.50.300">
    <property type="entry name" value="P-loop containing nucleotide triphosphate hydrolases"/>
    <property type="match status" value="1"/>
</dbReference>
<feature type="binding site" evidence="8">
    <location>
        <position position="122"/>
    </location>
    <ligand>
        <name>ATP</name>
        <dbReference type="ChEBI" id="CHEBI:30616"/>
    </ligand>
</feature>
<protein>
    <recommendedName>
        <fullName evidence="8">Shikimate kinase</fullName>
        <shortName evidence="8">SK</shortName>
        <ecNumber evidence="8">2.7.1.71</ecNumber>
    </recommendedName>
</protein>
<dbReference type="InterPro" id="IPR056179">
    <property type="entry name" value="DHQS_C"/>
</dbReference>
<dbReference type="Gene3D" id="1.20.1090.10">
    <property type="entry name" value="Dehydroquinate synthase-like - alpha domain"/>
    <property type="match status" value="1"/>
</dbReference>
<sequence>MTSKPNIILTGFMGTGKTTVGKLLAEQLGYEFIDTDQLIEARSGMTIPEIFRQKGETAFREMEAAIVQELADKEKVVISTGGRLMLDAANAAALSKRGRVFCLVATPEEILKRVSHDTHAKRPLLETPNPMQRIVELLQQRKESYHHFSQMVTSEKTPDEVTRHLFGIFQANPDLCVPITARDDRYEFIVGGGILPFTAQLAAISGPIAVITDSNVGPLYAKSCGTTDIVITVAPGQQHKTLTTVQSICEELFEKGFDRSGTILALGGSVVSGLAGFVAGIYMRGVDCVQCPTSLLAMVDTSIGGKAGINLTHGRNLLGVFKQPKAVVADVATLQSLSPRAFANGMAEVIKHSLIADTNLLEKIEQGNWQRENGSLHSPLDELQALVAQAIQVKIQIIQEDPFEKGRRTILNLGHTFAYAIELVSEREIGHGEAVALGLVAAANLSARQGYCDPGLQTRIEEVLHAAALPIRIPGTMRPEQLLQAMKADKKKKGGRLRFVLLRDIGDVFVTDAVPRMAVLETMRELCSPSE</sequence>